<dbReference type="Pfam" id="PF00691">
    <property type="entry name" value="OmpA"/>
    <property type="match status" value="1"/>
</dbReference>
<evidence type="ECO:0000256" key="2">
    <source>
        <dbReference type="SAM" id="MobiDB-lite"/>
    </source>
</evidence>
<feature type="region of interest" description="Disordered" evidence="2">
    <location>
        <begin position="1"/>
        <end position="63"/>
    </location>
</feature>
<feature type="domain" description="OmpA-like" evidence="4">
    <location>
        <begin position="339"/>
        <end position="467"/>
    </location>
</feature>
<dbReference type="EMBL" id="AP024145">
    <property type="protein sequence ID" value="BCM86977.1"/>
    <property type="molecule type" value="Genomic_DNA"/>
</dbReference>
<feature type="compositionally biased region" description="Basic and acidic residues" evidence="2">
    <location>
        <begin position="30"/>
        <end position="51"/>
    </location>
</feature>
<dbReference type="NCBIfam" id="TIGR03349">
    <property type="entry name" value="IV_VI_DotU"/>
    <property type="match status" value="1"/>
</dbReference>
<keyword evidence="3" id="KW-1133">Transmembrane helix</keyword>
<dbReference type="RefSeq" id="WP_207180025.1">
    <property type="nucleotide sequence ID" value="NZ_AP024145.1"/>
</dbReference>
<dbReference type="CDD" id="cd07185">
    <property type="entry name" value="OmpA_C-like"/>
    <property type="match status" value="1"/>
</dbReference>
<dbReference type="InterPro" id="IPR036737">
    <property type="entry name" value="OmpA-like_sf"/>
</dbReference>
<dbReference type="PROSITE" id="PS51123">
    <property type="entry name" value="OMPA_2"/>
    <property type="match status" value="1"/>
</dbReference>
<dbReference type="InterPro" id="IPR017732">
    <property type="entry name" value="T4/T6SS_DotU"/>
</dbReference>
<evidence type="ECO:0000256" key="1">
    <source>
        <dbReference type="PROSITE-ProRule" id="PRU00473"/>
    </source>
</evidence>
<dbReference type="NCBIfam" id="NF038228">
    <property type="entry name" value="IcmH_DotU_IVB"/>
    <property type="match status" value="1"/>
</dbReference>
<feature type="transmembrane region" description="Helical" evidence="3">
    <location>
        <begin position="251"/>
        <end position="270"/>
    </location>
</feature>
<keyword evidence="1 3" id="KW-0472">Membrane</keyword>
<dbReference type="AlphaFoldDB" id="A0A8H8WZD1"/>
<dbReference type="KEGG" id="mind:mvi_54380"/>
<dbReference type="Gene3D" id="3.30.1330.60">
    <property type="entry name" value="OmpA-like domain"/>
    <property type="match status" value="1"/>
</dbReference>
<organism evidence="5 6">
    <name type="scientific">Methylobacterium indicum</name>
    <dbReference type="NCBI Taxonomy" id="1775910"/>
    <lineage>
        <taxon>Bacteria</taxon>
        <taxon>Pseudomonadati</taxon>
        <taxon>Pseudomonadota</taxon>
        <taxon>Alphaproteobacteria</taxon>
        <taxon>Hyphomicrobiales</taxon>
        <taxon>Methylobacteriaceae</taxon>
        <taxon>Methylobacterium</taxon>
    </lineage>
</organism>
<gene>
    <name evidence="5" type="primary">impK</name>
    <name evidence="5" type="ORF">mvi_54380</name>
</gene>
<dbReference type="PANTHER" id="PTHR38033:SF1">
    <property type="entry name" value="DOTU FAMILY TYPE IV_VI SECRETION SYSTEM PROTEIN"/>
    <property type="match status" value="1"/>
</dbReference>
<dbReference type="Pfam" id="PF09850">
    <property type="entry name" value="DotU"/>
    <property type="match status" value="1"/>
</dbReference>
<evidence type="ECO:0000313" key="6">
    <source>
        <dbReference type="Proteomes" id="UP000663508"/>
    </source>
</evidence>
<dbReference type="InterPro" id="IPR006665">
    <property type="entry name" value="OmpA-like"/>
</dbReference>
<protein>
    <submittedName>
        <fullName evidence="5">Cell envelope biogenesis protein OmpA</fullName>
    </submittedName>
</protein>
<dbReference type="InterPro" id="IPR038522">
    <property type="entry name" value="T4/T6SS_DotU_sf"/>
</dbReference>
<accession>A0A8H8WZD1</accession>
<dbReference type="PANTHER" id="PTHR38033">
    <property type="entry name" value="MEMBRANE PROTEIN-RELATED"/>
    <property type="match status" value="1"/>
</dbReference>
<feature type="region of interest" description="Disordered" evidence="2">
    <location>
        <begin position="427"/>
        <end position="500"/>
    </location>
</feature>
<feature type="compositionally biased region" description="Basic and acidic residues" evidence="2">
    <location>
        <begin position="478"/>
        <end position="500"/>
    </location>
</feature>
<dbReference type="GO" id="GO:0016020">
    <property type="term" value="C:membrane"/>
    <property type="evidence" value="ECO:0007669"/>
    <property type="project" value="UniProtKB-UniRule"/>
</dbReference>
<keyword evidence="3" id="KW-0812">Transmembrane</keyword>
<proteinExistence type="predicted"/>
<name>A0A8H8WZD1_9HYPH</name>
<evidence type="ECO:0000313" key="5">
    <source>
        <dbReference type="EMBL" id="BCM86977.1"/>
    </source>
</evidence>
<evidence type="ECO:0000259" key="4">
    <source>
        <dbReference type="PROSITE" id="PS51123"/>
    </source>
</evidence>
<dbReference type="Gene3D" id="1.25.40.590">
    <property type="entry name" value="Type IV / VI secretion system, DotU"/>
    <property type="match status" value="1"/>
</dbReference>
<dbReference type="SUPFAM" id="SSF103088">
    <property type="entry name" value="OmpA-like"/>
    <property type="match status" value="1"/>
</dbReference>
<reference evidence="5" key="1">
    <citation type="submission" date="2020-11" db="EMBL/GenBank/DDBJ databases">
        <title>Complete genome sequence of a novel pathogenic Methylobacterium strain isolated from rice in Vietnam.</title>
        <authorList>
            <person name="Lai K."/>
            <person name="Okazaki S."/>
            <person name="Higashi K."/>
            <person name="Mori H."/>
            <person name="Toyoda A."/>
            <person name="Kurokawa K."/>
        </authorList>
    </citation>
    <scope>NUCLEOTIDE SEQUENCE</scope>
    <source>
        <strain evidence="5">VL1</strain>
    </source>
</reference>
<sequence length="500" mass="53384">MEADPRGYDSESTVVKPTPGGVRAPTVLHVDPRGAGPRDVDPRDVDPREAGPRVPPPAQEPVPGDFARAGMPPMVEAALPLLSLIARLRTLSGTPDLEALRLRVVAAVKAFEAAILGVAVTRERAQAAHYALCATIDDVILNSSWGAYSLWARQGMVSTFHTDVTGGERFFDLLAHLHKDPGSNRDVLLLMYHCLSLGFEGRMRVHPQGHLEIGRIREGLYRTLRGEAERELSPAWRGVDARLSTSGARHLLWAGAGLAVLVLAGLFLLLQSAVNRRSDATFAAFIAAPPNTPPSLRGGPPGPATAPVAAKAQSRLVDSLRRTLKREIDDGTLDVVPNGNGATLRIRNAGLFQSGSAEVAPAYTALFERIGQAVRGEDVSVQVIGHTDNVPIRTVRFPSNYELSVARAQAVAAILARSIGTDAIRAEGRGEAQPVRPNDSPANIAFNNSPEGRAQNRRTELVIRRNGSPTPPDGSDPESGHEAGQESGRESGRESGEVRP</sequence>
<evidence type="ECO:0000256" key="3">
    <source>
        <dbReference type="SAM" id="Phobius"/>
    </source>
</evidence>
<dbReference type="Proteomes" id="UP000663508">
    <property type="component" value="Chromosome"/>
</dbReference>